<protein>
    <submittedName>
        <fullName evidence="2">Uncharacterized protein</fullName>
    </submittedName>
</protein>
<dbReference type="AlphaFoldDB" id="A0A5C3Q4M6"/>
<evidence type="ECO:0000313" key="2">
    <source>
        <dbReference type="EMBL" id="TFK96486.1"/>
    </source>
</evidence>
<dbReference type="EMBL" id="ML178859">
    <property type="protein sequence ID" value="TFK96486.1"/>
    <property type="molecule type" value="Genomic_DNA"/>
</dbReference>
<gene>
    <name evidence="2" type="ORF">BDV98DRAFT_608235</name>
</gene>
<evidence type="ECO:0000313" key="3">
    <source>
        <dbReference type="Proteomes" id="UP000305067"/>
    </source>
</evidence>
<name>A0A5C3Q4M6_9AGAR</name>
<accession>A0A5C3Q4M6</accession>
<keyword evidence="3" id="KW-1185">Reference proteome</keyword>
<dbReference type="Proteomes" id="UP000305067">
    <property type="component" value="Unassembled WGS sequence"/>
</dbReference>
<feature type="region of interest" description="Disordered" evidence="1">
    <location>
        <begin position="44"/>
        <end position="70"/>
    </location>
</feature>
<proteinExistence type="predicted"/>
<sequence length="168" mass="18833">MDYRLWKAVLDLDFELDADRAVVTMPCREVSAVLRRFLRKLKPNEEASTKSSGDSSNEFSESMGSKPREGFIKAHEEELIRCANDHMDAHNPSCDSGQLERKRVNCESDISESSVDSQCSRDRRDPELCAVDSRGAGGVVRSSENECRENGSGFPKDSQAQRSLVRFP</sequence>
<organism evidence="2 3">
    <name type="scientific">Pterulicium gracile</name>
    <dbReference type="NCBI Taxonomy" id="1884261"/>
    <lineage>
        <taxon>Eukaryota</taxon>
        <taxon>Fungi</taxon>
        <taxon>Dikarya</taxon>
        <taxon>Basidiomycota</taxon>
        <taxon>Agaricomycotina</taxon>
        <taxon>Agaricomycetes</taxon>
        <taxon>Agaricomycetidae</taxon>
        <taxon>Agaricales</taxon>
        <taxon>Pleurotineae</taxon>
        <taxon>Pterulaceae</taxon>
        <taxon>Pterulicium</taxon>
    </lineage>
</organism>
<feature type="region of interest" description="Disordered" evidence="1">
    <location>
        <begin position="134"/>
        <end position="168"/>
    </location>
</feature>
<feature type="compositionally biased region" description="Low complexity" evidence="1">
    <location>
        <begin position="51"/>
        <end position="62"/>
    </location>
</feature>
<evidence type="ECO:0000256" key="1">
    <source>
        <dbReference type="SAM" id="MobiDB-lite"/>
    </source>
</evidence>
<reference evidence="2 3" key="1">
    <citation type="journal article" date="2019" name="Nat. Ecol. Evol.">
        <title>Megaphylogeny resolves global patterns of mushroom evolution.</title>
        <authorList>
            <person name="Varga T."/>
            <person name="Krizsan K."/>
            <person name="Foldi C."/>
            <person name="Dima B."/>
            <person name="Sanchez-Garcia M."/>
            <person name="Sanchez-Ramirez S."/>
            <person name="Szollosi G.J."/>
            <person name="Szarkandi J.G."/>
            <person name="Papp V."/>
            <person name="Albert L."/>
            <person name="Andreopoulos W."/>
            <person name="Angelini C."/>
            <person name="Antonin V."/>
            <person name="Barry K.W."/>
            <person name="Bougher N.L."/>
            <person name="Buchanan P."/>
            <person name="Buyck B."/>
            <person name="Bense V."/>
            <person name="Catcheside P."/>
            <person name="Chovatia M."/>
            <person name="Cooper J."/>
            <person name="Damon W."/>
            <person name="Desjardin D."/>
            <person name="Finy P."/>
            <person name="Geml J."/>
            <person name="Haridas S."/>
            <person name="Hughes K."/>
            <person name="Justo A."/>
            <person name="Karasinski D."/>
            <person name="Kautmanova I."/>
            <person name="Kiss B."/>
            <person name="Kocsube S."/>
            <person name="Kotiranta H."/>
            <person name="LaButti K.M."/>
            <person name="Lechner B.E."/>
            <person name="Liimatainen K."/>
            <person name="Lipzen A."/>
            <person name="Lukacs Z."/>
            <person name="Mihaltcheva S."/>
            <person name="Morgado L.N."/>
            <person name="Niskanen T."/>
            <person name="Noordeloos M.E."/>
            <person name="Ohm R.A."/>
            <person name="Ortiz-Santana B."/>
            <person name="Ovrebo C."/>
            <person name="Racz N."/>
            <person name="Riley R."/>
            <person name="Savchenko A."/>
            <person name="Shiryaev A."/>
            <person name="Soop K."/>
            <person name="Spirin V."/>
            <person name="Szebenyi C."/>
            <person name="Tomsovsky M."/>
            <person name="Tulloss R.E."/>
            <person name="Uehling J."/>
            <person name="Grigoriev I.V."/>
            <person name="Vagvolgyi C."/>
            <person name="Papp T."/>
            <person name="Martin F.M."/>
            <person name="Miettinen O."/>
            <person name="Hibbett D.S."/>
            <person name="Nagy L.G."/>
        </authorList>
    </citation>
    <scope>NUCLEOTIDE SEQUENCE [LARGE SCALE GENOMIC DNA]</scope>
    <source>
        <strain evidence="2 3">CBS 309.79</strain>
    </source>
</reference>